<dbReference type="AlphaFoldDB" id="X1AIK1"/>
<accession>X1AIK1</accession>
<evidence type="ECO:0000313" key="1">
    <source>
        <dbReference type="EMBL" id="GAG81914.1"/>
    </source>
</evidence>
<protein>
    <submittedName>
        <fullName evidence="1">Uncharacterized protein</fullName>
    </submittedName>
</protein>
<proteinExistence type="predicted"/>
<feature type="non-terminal residue" evidence="1">
    <location>
        <position position="1"/>
    </location>
</feature>
<gene>
    <name evidence="1" type="ORF">S01H4_31640</name>
</gene>
<name>X1AIK1_9ZZZZ</name>
<reference evidence="1" key="1">
    <citation type="journal article" date="2014" name="Front. Microbiol.">
        <title>High frequency of phylogenetically diverse reductive dehalogenase-homologous genes in deep subseafloor sedimentary metagenomes.</title>
        <authorList>
            <person name="Kawai M."/>
            <person name="Futagami T."/>
            <person name="Toyoda A."/>
            <person name="Takaki Y."/>
            <person name="Nishi S."/>
            <person name="Hori S."/>
            <person name="Arai W."/>
            <person name="Tsubouchi T."/>
            <person name="Morono Y."/>
            <person name="Uchiyama I."/>
            <person name="Ito T."/>
            <person name="Fujiyama A."/>
            <person name="Inagaki F."/>
            <person name="Takami H."/>
        </authorList>
    </citation>
    <scope>NUCLEOTIDE SEQUENCE</scope>
    <source>
        <strain evidence="1">Expedition CK06-06</strain>
    </source>
</reference>
<sequence length="107" mass="12679">VIKNSSYRTSPWIYSHPKTFKYKLWQLIKDEDLRNPETGEYWPCAVDHALMYPMLEMANGRVAHIPDTIYVYRTDNCNSLHNTDPVEQKRIAELINGMPKYKKVKFD</sequence>
<dbReference type="EMBL" id="BART01016454">
    <property type="protein sequence ID" value="GAG81914.1"/>
    <property type="molecule type" value="Genomic_DNA"/>
</dbReference>
<organism evidence="1">
    <name type="scientific">marine sediment metagenome</name>
    <dbReference type="NCBI Taxonomy" id="412755"/>
    <lineage>
        <taxon>unclassified sequences</taxon>
        <taxon>metagenomes</taxon>
        <taxon>ecological metagenomes</taxon>
    </lineage>
</organism>
<comment type="caution">
    <text evidence="1">The sequence shown here is derived from an EMBL/GenBank/DDBJ whole genome shotgun (WGS) entry which is preliminary data.</text>
</comment>